<dbReference type="AlphaFoldDB" id="A0A8S4R2M0"/>
<proteinExistence type="predicted"/>
<dbReference type="Proteomes" id="UP000838756">
    <property type="component" value="Unassembled WGS sequence"/>
</dbReference>
<evidence type="ECO:0000313" key="2">
    <source>
        <dbReference type="Proteomes" id="UP000838756"/>
    </source>
</evidence>
<name>A0A8S4R2M0_9NEOP</name>
<protein>
    <submittedName>
        <fullName evidence="1">Jg27647 protein</fullName>
    </submittedName>
</protein>
<keyword evidence="2" id="KW-1185">Reference proteome</keyword>
<dbReference type="OrthoDB" id="407509at2759"/>
<comment type="caution">
    <text evidence="1">The sequence shown here is derived from an EMBL/GenBank/DDBJ whole genome shotgun (WGS) entry which is preliminary data.</text>
</comment>
<reference evidence="1" key="1">
    <citation type="submission" date="2022-03" db="EMBL/GenBank/DDBJ databases">
        <authorList>
            <person name="Lindestad O."/>
        </authorList>
    </citation>
    <scope>NUCLEOTIDE SEQUENCE</scope>
</reference>
<gene>
    <name evidence="1" type="primary">jg27647</name>
    <name evidence="1" type="ORF">PAEG_LOCUS7383</name>
</gene>
<evidence type="ECO:0000313" key="1">
    <source>
        <dbReference type="EMBL" id="CAH2226688.1"/>
    </source>
</evidence>
<organism evidence="1 2">
    <name type="scientific">Pararge aegeria aegeria</name>
    <dbReference type="NCBI Taxonomy" id="348720"/>
    <lineage>
        <taxon>Eukaryota</taxon>
        <taxon>Metazoa</taxon>
        <taxon>Ecdysozoa</taxon>
        <taxon>Arthropoda</taxon>
        <taxon>Hexapoda</taxon>
        <taxon>Insecta</taxon>
        <taxon>Pterygota</taxon>
        <taxon>Neoptera</taxon>
        <taxon>Endopterygota</taxon>
        <taxon>Lepidoptera</taxon>
        <taxon>Glossata</taxon>
        <taxon>Ditrysia</taxon>
        <taxon>Papilionoidea</taxon>
        <taxon>Nymphalidae</taxon>
        <taxon>Satyrinae</taxon>
        <taxon>Satyrini</taxon>
        <taxon>Parargina</taxon>
        <taxon>Pararge</taxon>
    </lineage>
</organism>
<sequence length="88" mass="10143">MERAMLGVSLHNQIRNEEIHNRTKVNDIAQRVAKLKGGAHSSENRWMVGFQWRPRTGKPKVGRPAMRRTDNIKQVAGSWILELPLPYL</sequence>
<dbReference type="EMBL" id="CAKXAJ010021825">
    <property type="protein sequence ID" value="CAH2226688.1"/>
    <property type="molecule type" value="Genomic_DNA"/>
</dbReference>
<accession>A0A8S4R2M0</accession>